<dbReference type="HOGENOM" id="CLU_2558547_0_0_1"/>
<keyword evidence="1" id="KW-0732">Signal</keyword>
<gene>
    <name evidence="2" type="ORF">M413DRAFT_404329</name>
</gene>
<feature type="chain" id="PRO_5002158790" description="Secreted protein" evidence="1">
    <location>
        <begin position="23"/>
        <end position="82"/>
    </location>
</feature>
<dbReference type="AlphaFoldDB" id="A0A0C2X9S0"/>
<protein>
    <recommendedName>
        <fullName evidence="4">Secreted protein</fullName>
    </recommendedName>
</protein>
<proteinExistence type="predicted"/>
<sequence length="82" mass="9309">MDIIFFLLLSVCFAMRLPNVSANIDVPLCSIFYIIVTHSTPPNLIQSSSQKTANVQEGTNIYKHKLKPDFLFMYLSFAPILQ</sequence>
<evidence type="ECO:0000313" key="3">
    <source>
        <dbReference type="Proteomes" id="UP000053424"/>
    </source>
</evidence>
<evidence type="ECO:0000256" key="1">
    <source>
        <dbReference type="SAM" id="SignalP"/>
    </source>
</evidence>
<name>A0A0C2X9S0_HEBCY</name>
<reference evidence="2 3" key="1">
    <citation type="submission" date="2014-04" db="EMBL/GenBank/DDBJ databases">
        <authorList>
            <consortium name="DOE Joint Genome Institute"/>
            <person name="Kuo A."/>
            <person name="Gay G."/>
            <person name="Dore J."/>
            <person name="Kohler A."/>
            <person name="Nagy L.G."/>
            <person name="Floudas D."/>
            <person name="Copeland A."/>
            <person name="Barry K.W."/>
            <person name="Cichocki N."/>
            <person name="Veneault-Fourrey C."/>
            <person name="LaButti K."/>
            <person name="Lindquist E.A."/>
            <person name="Lipzen A."/>
            <person name="Lundell T."/>
            <person name="Morin E."/>
            <person name="Murat C."/>
            <person name="Sun H."/>
            <person name="Tunlid A."/>
            <person name="Henrissat B."/>
            <person name="Grigoriev I.V."/>
            <person name="Hibbett D.S."/>
            <person name="Martin F."/>
            <person name="Nordberg H.P."/>
            <person name="Cantor M.N."/>
            <person name="Hua S.X."/>
        </authorList>
    </citation>
    <scope>NUCLEOTIDE SEQUENCE [LARGE SCALE GENOMIC DNA]</scope>
    <source>
        <strain evidence="3">h7</strain>
    </source>
</reference>
<accession>A0A0C2X9S0</accession>
<organism evidence="2 3">
    <name type="scientific">Hebeloma cylindrosporum</name>
    <dbReference type="NCBI Taxonomy" id="76867"/>
    <lineage>
        <taxon>Eukaryota</taxon>
        <taxon>Fungi</taxon>
        <taxon>Dikarya</taxon>
        <taxon>Basidiomycota</taxon>
        <taxon>Agaricomycotina</taxon>
        <taxon>Agaricomycetes</taxon>
        <taxon>Agaricomycetidae</taxon>
        <taxon>Agaricales</taxon>
        <taxon>Agaricineae</taxon>
        <taxon>Hymenogastraceae</taxon>
        <taxon>Hebeloma</taxon>
    </lineage>
</organism>
<dbReference type="Proteomes" id="UP000053424">
    <property type="component" value="Unassembled WGS sequence"/>
</dbReference>
<dbReference type="EMBL" id="KN831857">
    <property type="protein sequence ID" value="KIM34778.1"/>
    <property type="molecule type" value="Genomic_DNA"/>
</dbReference>
<evidence type="ECO:0008006" key="4">
    <source>
        <dbReference type="Google" id="ProtNLM"/>
    </source>
</evidence>
<evidence type="ECO:0000313" key="2">
    <source>
        <dbReference type="EMBL" id="KIM34778.1"/>
    </source>
</evidence>
<reference evidence="3" key="2">
    <citation type="submission" date="2015-01" db="EMBL/GenBank/DDBJ databases">
        <title>Evolutionary Origins and Diversification of the Mycorrhizal Mutualists.</title>
        <authorList>
            <consortium name="DOE Joint Genome Institute"/>
            <consortium name="Mycorrhizal Genomics Consortium"/>
            <person name="Kohler A."/>
            <person name="Kuo A."/>
            <person name="Nagy L.G."/>
            <person name="Floudas D."/>
            <person name="Copeland A."/>
            <person name="Barry K.W."/>
            <person name="Cichocki N."/>
            <person name="Veneault-Fourrey C."/>
            <person name="LaButti K."/>
            <person name="Lindquist E.A."/>
            <person name="Lipzen A."/>
            <person name="Lundell T."/>
            <person name="Morin E."/>
            <person name="Murat C."/>
            <person name="Riley R."/>
            <person name="Ohm R."/>
            <person name="Sun H."/>
            <person name="Tunlid A."/>
            <person name="Henrissat B."/>
            <person name="Grigoriev I.V."/>
            <person name="Hibbett D.S."/>
            <person name="Martin F."/>
        </authorList>
    </citation>
    <scope>NUCLEOTIDE SEQUENCE [LARGE SCALE GENOMIC DNA]</scope>
    <source>
        <strain evidence="3">h7</strain>
    </source>
</reference>
<feature type="signal peptide" evidence="1">
    <location>
        <begin position="1"/>
        <end position="22"/>
    </location>
</feature>
<keyword evidence="3" id="KW-1185">Reference proteome</keyword>